<dbReference type="Gene3D" id="1.10.287.130">
    <property type="match status" value="1"/>
</dbReference>
<evidence type="ECO:0000256" key="8">
    <source>
        <dbReference type="ARBA" id="ARBA00022741"/>
    </source>
</evidence>
<dbReference type="Pfam" id="PF02518">
    <property type="entry name" value="HATPase_c"/>
    <property type="match status" value="1"/>
</dbReference>
<evidence type="ECO:0000256" key="1">
    <source>
        <dbReference type="ARBA" id="ARBA00000085"/>
    </source>
</evidence>
<dbReference type="InterPro" id="IPR036890">
    <property type="entry name" value="HATPase_C_sf"/>
</dbReference>
<organism evidence="18 19">
    <name type="scientific">Candidatus Copromonas faecavium</name>
    <name type="common">nom. illeg.</name>
    <dbReference type="NCBI Taxonomy" id="2840740"/>
    <lineage>
        <taxon>Bacteria</taxon>
        <taxon>Bacillati</taxon>
        <taxon>Bacillota</taxon>
        <taxon>Clostridia</taxon>
        <taxon>Lachnospirales</taxon>
        <taxon>Lachnospiraceae</taxon>
        <taxon>Candidatus Copromonas (nom. illeg.)</taxon>
    </lineage>
</organism>
<dbReference type="AlphaFoldDB" id="A0A9D1A5D5"/>
<protein>
    <recommendedName>
        <fullName evidence="3">histidine kinase</fullName>
        <ecNumber evidence="3">2.7.13.3</ecNumber>
    </recommendedName>
</protein>
<dbReference type="SMART" id="SM00304">
    <property type="entry name" value="HAMP"/>
    <property type="match status" value="1"/>
</dbReference>
<feature type="domain" description="Histidine kinase" evidence="16">
    <location>
        <begin position="149"/>
        <end position="366"/>
    </location>
</feature>
<comment type="catalytic activity">
    <reaction evidence="1">
        <text>ATP + protein L-histidine = ADP + protein N-phospho-L-histidine.</text>
        <dbReference type="EC" id="2.7.13.3"/>
    </reaction>
</comment>
<evidence type="ECO:0000256" key="10">
    <source>
        <dbReference type="ARBA" id="ARBA00022840"/>
    </source>
</evidence>
<dbReference type="CDD" id="cd06225">
    <property type="entry name" value="HAMP"/>
    <property type="match status" value="1"/>
</dbReference>
<keyword evidence="12" id="KW-0902">Two-component regulatory system</keyword>
<keyword evidence="11 15" id="KW-1133">Transmembrane helix</keyword>
<evidence type="ECO:0000256" key="13">
    <source>
        <dbReference type="ARBA" id="ARBA00023136"/>
    </source>
</evidence>
<dbReference type="InterPro" id="IPR004358">
    <property type="entry name" value="Sig_transdc_His_kin-like_C"/>
</dbReference>
<dbReference type="PROSITE" id="PS50109">
    <property type="entry name" value="HIS_KIN"/>
    <property type="match status" value="1"/>
</dbReference>
<keyword evidence="8" id="KW-0547">Nucleotide-binding</keyword>
<evidence type="ECO:0000313" key="18">
    <source>
        <dbReference type="EMBL" id="HIR06039.1"/>
    </source>
</evidence>
<dbReference type="PROSITE" id="PS50885">
    <property type="entry name" value="HAMP"/>
    <property type="match status" value="1"/>
</dbReference>
<keyword evidence="5" id="KW-0597">Phosphoprotein</keyword>
<evidence type="ECO:0000256" key="4">
    <source>
        <dbReference type="ARBA" id="ARBA00022475"/>
    </source>
</evidence>
<keyword evidence="6" id="KW-0808">Transferase</keyword>
<gene>
    <name evidence="18" type="ORF">IAB28_08765</name>
</gene>
<feature type="transmembrane region" description="Helical" evidence="15">
    <location>
        <begin position="12"/>
        <end position="32"/>
    </location>
</feature>
<dbReference type="EC" id="2.7.13.3" evidence="3"/>
<dbReference type="PRINTS" id="PR00344">
    <property type="entry name" value="BCTRLSENSOR"/>
</dbReference>
<dbReference type="InterPro" id="IPR036097">
    <property type="entry name" value="HisK_dim/P_sf"/>
</dbReference>
<keyword evidence="13 15" id="KW-0472">Membrane</keyword>
<dbReference type="CDD" id="cd00082">
    <property type="entry name" value="HisKA"/>
    <property type="match status" value="1"/>
</dbReference>
<dbReference type="SUPFAM" id="SSF158472">
    <property type="entry name" value="HAMP domain-like"/>
    <property type="match status" value="1"/>
</dbReference>
<evidence type="ECO:0000259" key="16">
    <source>
        <dbReference type="PROSITE" id="PS50109"/>
    </source>
</evidence>
<comment type="caution">
    <text evidence="18">The sequence shown here is derived from an EMBL/GenBank/DDBJ whole genome shotgun (WGS) entry which is preliminary data.</text>
</comment>
<feature type="domain" description="HAMP" evidence="17">
    <location>
        <begin position="82"/>
        <end position="134"/>
    </location>
</feature>
<dbReference type="FunFam" id="3.30.565.10:FF:000013">
    <property type="entry name" value="Two-component sensor histidine kinase"/>
    <property type="match status" value="1"/>
</dbReference>
<dbReference type="PROSITE" id="PS51257">
    <property type="entry name" value="PROKAR_LIPOPROTEIN"/>
    <property type="match status" value="1"/>
</dbReference>
<dbReference type="InterPro" id="IPR003661">
    <property type="entry name" value="HisK_dim/P_dom"/>
</dbReference>
<dbReference type="Pfam" id="PF00512">
    <property type="entry name" value="HisKA"/>
    <property type="match status" value="1"/>
</dbReference>
<dbReference type="SUPFAM" id="SSF55874">
    <property type="entry name" value="ATPase domain of HSP90 chaperone/DNA topoisomerase II/histidine kinase"/>
    <property type="match status" value="1"/>
</dbReference>
<dbReference type="GO" id="GO:0000155">
    <property type="term" value="F:phosphorelay sensor kinase activity"/>
    <property type="evidence" value="ECO:0007669"/>
    <property type="project" value="InterPro"/>
</dbReference>
<keyword evidence="14" id="KW-0175">Coiled coil</keyword>
<evidence type="ECO:0000256" key="5">
    <source>
        <dbReference type="ARBA" id="ARBA00022553"/>
    </source>
</evidence>
<feature type="coiled-coil region" evidence="14">
    <location>
        <begin position="115"/>
        <end position="149"/>
    </location>
</feature>
<evidence type="ECO:0000256" key="15">
    <source>
        <dbReference type="SAM" id="Phobius"/>
    </source>
</evidence>
<dbReference type="Gene3D" id="3.30.565.10">
    <property type="entry name" value="Histidine kinase-like ATPase, C-terminal domain"/>
    <property type="match status" value="1"/>
</dbReference>
<keyword evidence="7 15" id="KW-0812">Transmembrane</keyword>
<dbReference type="Pfam" id="PF00672">
    <property type="entry name" value="HAMP"/>
    <property type="match status" value="1"/>
</dbReference>
<reference evidence="18" key="1">
    <citation type="submission" date="2020-10" db="EMBL/GenBank/DDBJ databases">
        <authorList>
            <person name="Gilroy R."/>
        </authorList>
    </citation>
    <scope>NUCLEOTIDE SEQUENCE</scope>
    <source>
        <strain evidence="18">CHK180-2868</strain>
    </source>
</reference>
<sequence length="377" mass="42064">MKSDFSRRFYSRVIVNMLYSTVIACLVEIFLITNVDMVVSFLEQNGEFPAVVRIFSMGTATTILYVIIGIGIFALSFLLLQKRSFKYIGKIAAAIQNISEGDLNTQIEIQGDDEFSAMASNLNRMEEDIRELMDKERESERTKNELITNVAHDLRTPLTSIIGYLELLSKGGPVEPELRQKYIDIAYTKSKRLEKLIEDLFGFTKMSCGKISMNVGKVDIVKLLGQLLEEFYPSFADHHLTYELKSNVPAQIITADGNLLARLFDNLIGNAIKYGAEGKKVLVKILAENDVVTISVTNYGYVIPAEELPLIFNKFYRVEQSRSSSTGGTGLGLAIAKNIVDMHGGTISVTSDLNGTVFTVKLRTDFDVSRENFRAIG</sequence>
<dbReference type="InterPro" id="IPR005467">
    <property type="entry name" value="His_kinase_dom"/>
</dbReference>
<dbReference type="SMART" id="SM00388">
    <property type="entry name" value="HisKA"/>
    <property type="match status" value="1"/>
</dbReference>
<keyword evidence="4" id="KW-1003">Cell membrane</keyword>
<keyword evidence="9 18" id="KW-0418">Kinase</keyword>
<dbReference type="SUPFAM" id="SSF47384">
    <property type="entry name" value="Homodimeric domain of signal transducing histidine kinase"/>
    <property type="match status" value="1"/>
</dbReference>
<dbReference type="EMBL" id="DVGC01000050">
    <property type="protein sequence ID" value="HIR06039.1"/>
    <property type="molecule type" value="Genomic_DNA"/>
</dbReference>
<dbReference type="GO" id="GO:0005886">
    <property type="term" value="C:plasma membrane"/>
    <property type="evidence" value="ECO:0007669"/>
    <property type="project" value="UniProtKB-SubCell"/>
</dbReference>
<keyword evidence="10" id="KW-0067">ATP-binding</keyword>
<comment type="subcellular location">
    <subcellularLocation>
        <location evidence="2">Cell membrane</location>
        <topology evidence="2">Multi-pass membrane protein</topology>
    </subcellularLocation>
</comment>
<dbReference type="PANTHER" id="PTHR45528:SF1">
    <property type="entry name" value="SENSOR HISTIDINE KINASE CPXA"/>
    <property type="match status" value="1"/>
</dbReference>
<dbReference type="Gene3D" id="6.10.340.10">
    <property type="match status" value="1"/>
</dbReference>
<dbReference type="FunFam" id="1.10.287.130:FF:000008">
    <property type="entry name" value="Two-component sensor histidine kinase"/>
    <property type="match status" value="1"/>
</dbReference>
<evidence type="ECO:0000256" key="3">
    <source>
        <dbReference type="ARBA" id="ARBA00012438"/>
    </source>
</evidence>
<proteinExistence type="predicted"/>
<dbReference type="InterPro" id="IPR003660">
    <property type="entry name" value="HAMP_dom"/>
</dbReference>
<evidence type="ECO:0000313" key="19">
    <source>
        <dbReference type="Proteomes" id="UP000824250"/>
    </source>
</evidence>
<dbReference type="InterPro" id="IPR050398">
    <property type="entry name" value="HssS/ArlS-like"/>
</dbReference>
<evidence type="ECO:0000256" key="2">
    <source>
        <dbReference type="ARBA" id="ARBA00004651"/>
    </source>
</evidence>
<dbReference type="PANTHER" id="PTHR45528">
    <property type="entry name" value="SENSOR HISTIDINE KINASE CPXA"/>
    <property type="match status" value="1"/>
</dbReference>
<dbReference type="GO" id="GO:0005524">
    <property type="term" value="F:ATP binding"/>
    <property type="evidence" value="ECO:0007669"/>
    <property type="project" value="UniProtKB-KW"/>
</dbReference>
<dbReference type="CDD" id="cd00075">
    <property type="entry name" value="HATPase"/>
    <property type="match status" value="1"/>
</dbReference>
<evidence type="ECO:0000256" key="9">
    <source>
        <dbReference type="ARBA" id="ARBA00022777"/>
    </source>
</evidence>
<name>A0A9D1A5D5_9FIRM</name>
<accession>A0A9D1A5D5</accession>
<evidence type="ECO:0000256" key="14">
    <source>
        <dbReference type="SAM" id="Coils"/>
    </source>
</evidence>
<dbReference type="InterPro" id="IPR003594">
    <property type="entry name" value="HATPase_dom"/>
</dbReference>
<evidence type="ECO:0000256" key="7">
    <source>
        <dbReference type="ARBA" id="ARBA00022692"/>
    </source>
</evidence>
<feature type="transmembrane region" description="Helical" evidence="15">
    <location>
        <begin position="52"/>
        <end position="80"/>
    </location>
</feature>
<dbReference type="Proteomes" id="UP000824250">
    <property type="component" value="Unassembled WGS sequence"/>
</dbReference>
<evidence type="ECO:0000256" key="6">
    <source>
        <dbReference type="ARBA" id="ARBA00022679"/>
    </source>
</evidence>
<reference evidence="18" key="2">
    <citation type="journal article" date="2021" name="PeerJ">
        <title>Extensive microbial diversity within the chicken gut microbiome revealed by metagenomics and culture.</title>
        <authorList>
            <person name="Gilroy R."/>
            <person name="Ravi A."/>
            <person name="Getino M."/>
            <person name="Pursley I."/>
            <person name="Horton D.L."/>
            <person name="Alikhan N.F."/>
            <person name="Baker D."/>
            <person name="Gharbi K."/>
            <person name="Hall N."/>
            <person name="Watson M."/>
            <person name="Adriaenssens E.M."/>
            <person name="Foster-Nyarko E."/>
            <person name="Jarju S."/>
            <person name="Secka A."/>
            <person name="Antonio M."/>
            <person name="Oren A."/>
            <person name="Chaudhuri R.R."/>
            <person name="La Ragione R."/>
            <person name="Hildebrand F."/>
            <person name="Pallen M.J."/>
        </authorList>
    </citation>
    <scope>NUCLEOTIDE SEQUENCE</scope>
    <source>
        <strain evidence="18">CHK180-2868</strain>
    </source>
</reference>
<evidence type="ECO:0000256" key="12">
    <source>
        <dbReference type="ARBA" id="ARBA00023012"/>
    </source>
</evidence>
<evidence type="ECO:0000256" key="11">
    <source>
        <dbReference type="ARBA" id="ARBA00022989"/>
    </source>
</evidence>
<evidence type="ECO:0000259" key="17">
    <source>
        <dbReference type="PROSITE" id="PS50885"/>
    </source>
</evidence>
<dbReference type="SMART" id="SM00387">
    <property type="entry name" value="HATPase_c"/>
    <property type="match status" value="1"/>
</dbReference>